<gene>
    <name evidence="1" type="ordered locus">PSEEN4755</name>
</gene>
<dbReference type="Proteomes" id="UP000000658">
    <property type="component" value="Chromosome"/>
</dbReference>
<dbReference type="AlphaFoldDB" id="Q1I4M3"/>
<sequence length="72" mass="7874">MSRSWEAESEPGNTPWGQHVPNYLGPSVDGCLPLESRLFVSTNSVGLYTIVTTVREPIVLHVLPGCIKVQPI</sequence>
<evidence type="ECO:0000313" key="2">
    <source>
        <dbReference type="Proteomes" id="UP000000658"/>
    </source>
</evidence>
<evidence type="ECO:0000313" key="1">
    <source>
        <dbReference type="EMBL" id="CAK17413.1"/>
    </source>
</evidence>
<organism evidence="1 2">
    <name type="scientific">Pseudomonas entomophila (strain L48)</name>
    <dbReference type="NCBI Taxonomy" id="384676"/>
    <lineage>
        <taxon>Bacteria</taxon>
        <taxon>Pseudomonadati</taxon>
        <taxon>Pseudomonadota</taxon>
        <taxon>Gammaproteobacteria</taxon>
        <taxon>Pseudomonadales</taxon>
        <taxon>Pseudomonadaceae</taxon>
        <taxon>Pseudomonas</taxon>
    </lineage>
</organism>
<accession>Q1I4M3</accession>
<dbReference type="KEGG" id="pen:PSEEN4755"/>
<protein>
    <submittedName>
        <fullName evidence="1">Uncharacterized protein</fullName>
    </submittedName>
</protein>
<name>Q1I4M3_PSEE4</name>
<reference evidence="1 2" key="1">
    <citation type="journal article" date="2006" name="Nat. Biotechnol.">
        <title>Complete genome sequence of the entomopathogenic and metabolically versatile soil bacterium Pseudomonas entomophila.</title>
        <authorList>
            <person name="Vodovar N."/>
            <person name="Vallenet D."/>
            <person name="Cruveiller S."/>
            <person name="Rouy Z."/>
            <person name="Barbe V."/>
            <person name="Acosta C."/>
            <person name="Cattolico L."/>
            <person name="Jubin C."/>
            <person name="Lajus A."/>
            <person name="Segurens B."/>
            <person name="Vacherie B."/>
            <person name="Wincker P."/>
            <person name="Weissenbach J."/>
            <person name="Lemaitre B."/>
            <person name="Medigue C."/>
            <person name="Boccard F."/>
        </authorList>
    </citation>
    <scope>NUCLEOTIDE SEQUENCE [LARGE SCALE GENOMIC DNA]</scope>
    <source>
        <strain evidence="1 2">L48</strain>
    </source>
</reference>
<dbReference type="EMBL" id="CT573326">
    <property type="protein sequence ID" value="CAK17413.1"/>
    <property type="molecule type" value="Genomic_DNA"/>
</dbReference>
<dbReference type="HOGENOM" id="CLU_2719213_0_0_6"/>
<proteinExistence type="predicted"/>